<name>A0A6P1SX26_9RHOB</name>
<sequence length="287" mass="31158">MAIAIFLVIFMPTTETGPGQGEVALPPTGMPQEANVVPEATAATVVESEEATAKPPTLPSWDWQLSAPFAYDRVVDVMDVDPDSIVSSDVAALKERGTYLICYVSVGTLESYRHDANQFPAAVIGEIYGDWPDERFLDIREIDTLLPLMEARFRACRDKGFDAVEPDNLDVHFNDSGFPITAADSLAYAKALVMVAKGMGLAIGQKNVPDLVPDLVGEMDFAIAESCFEHVWCDKLQPYLDAGKPVYGAEFTNAELDWEAACSAATEMGISLILKDRDLSAAITRCP</sequence>
<accession>A0A6P1SX26</accession>
<proteinExistence type="predicted"/>
<protein>
    <submittedName>
        <fullName evidence="2">Endo alpha-1,4 polygalactosaminidase</fullName>
    </submittedName>
</protein>
<dbReference type="InterPro" id="IPR004352">
    <property type="entry name" value="GH114_TIM-barrel"/>
</dbReference>
<dbReference type="Pfam" id="PF03537">
    <property type="entry name" value="Glyco_hydro_114"/>
    <property type="match status" value="1"/>
</dbReference>
<gene>
    <name evidence="2" type="ORF">GO499_02950</name>
</gene>
<dbReference type="Proteomes" id="UP000464495">
    <property type="component" value="Chromosome"/>
</dbReference>
<dbReference type="EMBL" id="CP046620">
    <property type="protein sequence ID" value="QHQ34220.1"/>
    <property type="molecule type" value="Genomic_DNA"/>
</dbReference>
<evidence type="ECO:0000259" key="1">
    <source>
        <dbReference type="Pfam" id="PF03537"/>
    </source>
</evidence>
<dbReference type="RefSeq" id="WP_161860791.1">
    <property type="nucleotide sequence ID" value="NZ_CP046620.1"/>
</dbReference>
<reference evidence="2 3" key="1">
    <citation type="submission" date="2019-12" db="EMBL/GenBank/DDBJ databases">
        <title>Complete genome sequence of Algicella marina strain 9Alg 56(T) isolated from the red alga Tichocarpus crinitus.</title>
        <authorList>
            <person name="Kim S.-G."/>
            <person name="Nedashkovskaya O.I."/>
        </authorList>
    </citation>
    <scope>NUCLEOTIDE SEQUENCE [LARGE SCALE GENOMIC DNA]</scope>
    <source>
        <strain evidence="2 3">9Alg 56</strain>
    </source>
</reference>
<evidence type="ECO:0000313" key="3">
    <source>
        <dbReference type="Proteomes" id="UP000464495"/>
    </source>
</evidence>
<dbReference type="PANTHER" id="PTHR35273">
    <property type="entry name" value="ALPHA-1,4 POLYGALACTOSAMINIDASE, PUTATIVE (AFU_ORTHOLOGUE AFUA_3G07890)-RELATED"/>
    <property type="match status" value="1"/>
</dbReference>
<dbReference type="Gene3D" id="3.20.20.70">
    <property type="entry name" value="Aldolase class I"/>
    <property type="match status" value="1"/>
</dbReference>
<dbReference type="AlphaFoldDB" id="A0A6P1SX26"/>
<dbReference type="InterPro" id="IPR013785">
    <property type="entry name" value="Aldolase_TIM"/>
</dbReference>
<keyword evidence="3" id="KW-1185">Reference proteome</keyword>
<dbReference type="KEGG" id="amaq:GO499_02950"/>
<evidence type="ECO:0000313" key="2">
    <source>
        <dbReference type="EMBL" id="QHQ34220.1"/>
    </source>
</evidence>
<organism evidence="2 3">
    <name type="scientific">Algicella marina</name>
    <dbReference type="NCBI Taxonomy" id="2683284"/>
    <lineage>
        <taxon>Bacteria</taxon>
        <taxon>Pseudomonadati</taxon>
        <taxon>Pseudomonadota</taxon>
        <taxon>Alphaproteobacteria</taxon>
        <taxon>Rhodobacterales</taxon>
        <taxon>Paracoccaceae</taxon>
        <taxon>Algicella</taxon>
    </lineage>
</organism>
<dbReference type="InterPro" id="IPR017853">
    <property type="entry name" value="GH"/>
</dbReference>
<feature type="domain" description="Glycoside-hydrolase family GH114 TIM-barrel" evidence="1">
    <location>
        <begin position="60"/>
        <end position="281"/>
    </location>
</feature>
<dbReference type="SUPFAM" id="SSF51445">
    <property type="entry name" value="(Trans)glycosidases"/>
    <property type="match status" value="1"/>
</dbReference>
<dbReference type="PANTHER" id="PTHR35273:SF2">
    <property type="entry name" value="ALPHA-GALACTOSIDASE"/>
    <property type="match status" value="1"/>
</dbReference>